<sequence length="49" mass="5774">MAKEKKKYEYEQSGIAETTNQVTNAYESGVAEQAYEKENNYEKYDEEIE</sequence>
<dbReference type="RefSeq" id="WP_226539178.1">
    <property type="nucleotide sequence ID" value="NZ_CP129013.1"/>
</dbReference>
<name>A0ABY9K324_9BACI</name>
<gene>
    <name evidence="1" type="ORF">LC087_08935</name>
</gene>
<evidence type="ECO:0000313" key="1">
    <source>
        <dbReference type="EMBL" id="WLR44180.1"/>
    </source>
</evidence>
<dbReference type="Proteomes" id="UP001197974">
    <property type="component" value="Chromosome"/>
</dbReference>
<proteinExistence type="predicted"/>
<organism evidence="1 2">
    <name type="scientific">Bacillus carboniphilus</name>
    <dbReference type="NCBI Taxonomy" id="86663"/>
    <lineage>
        <taxon>Bacteria</taxon>
        <taxon>Bacillati</taxon>
        <taxon>Bacillota</taxon>
        <taxon>Bacilli</taxon>
        <taxon>Bacillales</taxon>
        <taxon>Bacillaceae</taxon>
        <taxon>Bacillus</taxon>
    </lineage>
</organism>
<evidence type="ECO:0000313" key="2">
    <source>
        <dbReference type="Proteomes" id="UP001197974"/>
    </source>
</evidence>
<evidence type="ECO:0008006" key="3">
    <source>
        <dbReference type="Google" id="ProtNLM"/>
    </source>
</evidence>
<keyword evidence="2" id="KW-1185">Reference proteome</keyword>
<dbReference type="EMBL" id="CP129013">
    <property type="protein sequence ID" value="WLR44180.1"/>
    <property type="molecule type" value="Genomic_DNA"/>
</dbReference>
<reference evidence="1 2" key="1">
    <citation type="submission" date="2023-06" db="EMBL/GenBank/DDBJ databases">
        <title>Five Gram-positive bacteria isolated from mangrove sediments in Shenzhen, Guangdong, China.</title>
        <authorList>
            <person name="Yu S."/>
            <person name="Zheng W."/>
            <person name="Huang Y."/>
        </authorList>
    </citation>
    <scope>NUCLEOTIDE SEQUENCE [LARGE SCALE GENOMIC DNA]</scope>
    <source>
        <strain evidence="1 2">SaN35-3</strain>
    </source>
</reference>
<accession>A0ABY9K324</accession>
<protein>
    <recommendedName>
        <fullName evidence="3">DUF4025 domain-containing protein</fullName>
    </recommendedName>
</protein>